<reference evidence="1 2" key="1">
    <citation type="journal article" date="2016" name="Appl. Environ. Microbiol.">
        <title>Lack of Overt Genome Reduction in the Bryostatin-Producing Bryozoan Symbiont "Candidatus Endobugula sertula".</title>
        <authorList>
            <person name="Miller I.J."/>
            <person name="Vanee N."/>
            <person name="Fong S.S."/>
            <person name="Lim-Fong G.E."/>
            <person name="Kwan J.C."/>
        </authorList>
    </citation>
    <scope>NUCLEOTIDE SEQUENCE [LARGE SCALE GENOMIC DNA]</scope>
    <source>
        <strain evidence="1">AB1-4</strain>
    </source>
</reference>
<comment type="caution">
    <text evidence="1">The sequence shown here is derived from an EMBL/GenBank/DDBJ whole genome shotgun (WGS) entry which is preliminary data.</text>
</comment>
<evidence type="ECO:0008006" key="3">
    <source>
        <dbReference type="Google" id="ProtNLM"/>
    </source>
</evidence>
<sequence length="158" mass="17847">MVVFLTYRAAPRVRFGSNRISLELSPHAVISYSNLINYQGVGASIRVGSYLSQDYGSKIFSPLSSSNNTITHYEGFSWHVFLGAERRHVDRNYLLEGTTSISNIQTVTKEDYVTDAHVGFVLSHPSFSIGLTLTERSKEFLTQKDKQKFIRFGISFLL</sequence>
<dbReference type="InterPro" id="IPR037107">
    <property type="entry name" value="Put_OMP_sf"/>
</dbReference>
<organism evidence="1 2">
    <name type="scientific">Candidatus Endobugula sertula</name>
    <name type="common">Bugula neritina bacterial symbiont</name>
    <dbReference type="NCBI Taxonomy" id="62101"/>
    <lineage>
        <taxon>Bacteria</taxon>
        <taxon>Pseudomonadati</taxon>
        <taxon>Pseudomonadota</taxon>
        <taxon>Gammaproteobacteria</taxon>
        <taxon>Cellvibrionales</taxon>
        <taxon>Cellvibrionaceae</taxon>
        <taxon>Candidatus Endobugula</taxon>
    </lineage>
</organism>
<dbReference type="STRING" id="62101.AB835_11435"/>
<protein>
    <recommendedName>
        <fullName evidence="3">Haemolysin activator HlyB C-terminal domain-containing protein</fullName>
    </recommendedName>
</protein>
<name>A0A1D2QN00_9GAMM</name>
<dbReference type="EMBL" id="MDLC01000045">
    <property type="protein sequence ID" value="ODS22959.1"/>
    <property type="molecule type" value="Genomic_DNA"/>
</dbReference>
<evidence type="ECO:0000313" key="1">
    <source>
        <dbReference type="EMBL" id="ODS22959.1"/>
    </source>
</evidence>
<dbReference type="Pfam" id="PF09982">
    <property type="entry name" value="LpxR"/>
    <property type="match status" value="1"/>
</dbReference>
<proteinExistence type="predicted"/>
<dbReference type="Gene3D" id="2.40.128.140">
    <property type="entry name" value="Outer membrane protein"/>
    <property type="match status" value="1"/>
</dbReference>
<gene>
    <name evidence="1" type="ORF">AB835_11435</name>
</gene>
<accession>A0A1D2QN00</accession>
<evidence type="ECO:0000313" key="2">
    <source>
        <dbReference type="Proteomes" id="UP000242502"/>
    </source>
</evidence>
<dbReference type="AlphaFoldDB" id="A0A1D2QN00"/>
<dbReference type="Proteomes" id="UP000242502">
    <property type="component" value="Unassembled WGS sequence"/>
</dbReference>
<dbReference type="InterPro" id="IPR018707">
    <property type="entry name" value="LpxR"/>
</dbReference>